<name>A0ABQ6CE55_9HYPH</name>
<dbReference type="PANTHER" id="PTHR10566:SF113">
    <property type="entry name" value="PROTEIN ACTIVITY OF BC1 COMPLEX KINASE 7, CHLOROPLASTIC"/>
    <property type="match status" value="1"/>
</dbReference>
<dbReference type="PANTHER" id="PTHR10566">
    <property type="entry name" value="CHAPERONE-ACTIVITY OF BC1 COMPLEX CABC1 -RELATED"/>
    <property type="match status" value="1"/>
</dbReference>
<keyword evidence="16" id="KW-1185">Reference proteome</keyword>
<evidence type="ECO:0000256" key="11">
    <source>
        <dbReference type="ARBA" id="ARBA00022989"/>
    </source>
</evidence>
<accession>A0ABQ6CE55</accession>
<protein>
    <recommendedName>
        <fullName evidence="14">ABC1 atypical kinase-like domain-containing protein</fullName>
    </recommendedName>
</protein>
<feature type="domain" description="ABC1 atypical kinase-like" evidence="14">
    <location>
        <begin position="92"/>
        <end position="339"/>
    </location>
</feature>
<keyword evidence="8" id="KW-0547">Nucleotide-binding</keyword>
<comment type="caution">
    <text evidence="15">The sequence shown here is derived from an EMBL/GenBank/DDBJ whole genome shotgun (WGS) entry which is preliminary data.</text>
</comment>
<proteinExistence type="inferred from homology"/>
<gene>
    <name evidence="15" type="primary">aarF</name>
    <name evidence="15" type="ORF">GCM10007874_12110</name>
</gene>
<dbReference type="InterPro" id="IPR050154">
    <property type="entry name" value="UbiB_kinase"/>
</dbReference>
<dbReference type="InterPro" id="IPR004147">
    <property type="entry name" value="ABC1_dom"/>
</dbReference>
<keyword evidence="3" id="KW-1003">Cell membrane</keyword>
<evidence type="ECO:0000256" key="8">
    <source>
        <dbReference type="ARBA" id="ARBA00022741"/>
    </source>
</evidence>
<dbReference type="Pfam" id="PF03109">
    <property type="entry name" value="ABC1"/>
    <property type="match status" value="1"/>
</dbReference>
<evidence type="ECO:0000256" key="6">
    <source>
        <dbReference type="ARBA" id="ARBA00022688"/>
    </source>
</evidence>
<dbReference type="Gene3D" id="1.10.510.10">
    <property type="entry name" value="Transferase(Phosphotransferase) domain 1"/>
    <property type="match status" value="1"/>
</dbReference>
<evidence type="ECO:0000259" key="14">
    <source>
        <dbReference type="Pfam" id="PF03109"/>
    </source>
</evidence>
<reference evidence="16" key="1">
    <citation type="journal article" date="2019" name="Int. J. Syst. Evol. Microbiol.">
        <title>The Global Catalogue of Microorganisms (GCM) 10K type strain sequencing project: providing services to taxonomists for standard genome sequencing and annotation.</title>
        <authorList>
            <consortium name="The Broad Institute Genomics Platform"/>
            <consortium name="The Broad Institute Genome Sequencing Center for Infectious Disease"/>
            <person name="Wu L."/>
            <person name="Ma J."/>
        </authorList>
    </citation>
    <scope>NUCLEOTIDE SEQUENCE [LARGE SCALE GENOMIC DNA]</scope>
    <source>
        <strain evidence="16">NBRC 101365</strain>
    </source>
</reference>
<evidence type="ECO:0000256" key="5">
    <source>
        <dbReference type="ARBA" id="ARBA00022679"/>
    </source>
</evidence>
<evidence type="ECO:0000256" key="7">
    <source>
        <dbReference type="ARBA" id="ARBA00022692"/>
    </source>
</evidence>
<evidence type="ECO:0000256" key="1">
    <source>
        <dbReference type="ARBA" id="ARBA00005020"/>
    </source>
</evidence>
<dbReference type="InterPro" id="IPR045308">
    <property type="entry name" value="UbiB_bact"/>
</dbReference>
<keyword evidence="5" id="KW-0808">Transferase</keyword>
<comment type="similarity">
    <text evidence="2">Belongs to the protein kinase superfamily. ADCK protein kinase family.</text>
</comment>
<dbReference type="EMBL" id="BSPC01000009">
    <property type="protein sequence ID" value="GLS18195.1"/>
    <property type="molecule type" value="Genomic_DNA"/>
</dbReference>
<keyword evidence="6" id="KW-0831">Ubiquinone biosynthesis</keyword>
<organism evidence="15 16">
    <name type="scientific">Labrys miyagiensis</name>
    <dbReference type="NCBI Taxonomy" id="346912"/>
    <lineage>
        <taxon>Bacteria</taxon>
        <taxon>Pseudomonadati</taxon>
        <taxon>Pseudomonadota</taxon>
        <taxon>Alphaproteobacteria</taxon>
        <taxon>Hyphomicrobiales</taxon>
        <taxon>Xanthobacteraceae</taxon>
        <taxon>Labrys</taxon>
    </lineage>
</organism>
<evidence type="ECO:0000256" key="3">
    <source>
        <dbReference type="ARBA" id="ARBA00022475"/>
    </source>
</evidence>
<keyword evidence="11 13" id="KW-1133">Transmembrane helix</keyword>
<evidence type="ECO:0000256" key="13">
    <source>
        <dbReference type="SAM" id="Phobius"/>
    </source>
</evidence>
<evidence type="ECO:0000256" key="12">
    <source>
        <dbReference type="ARBA" id="ARBA00023136"/>
    </source>
</evidence>
<evidence type="ECO:0000256" key="2">
    <source>
        <dbReference type="ARBA" id="ARBA00009670"/>
    </source>
</evidence>
<dbReference type="SUPFAM" id="SSF56112">
    <property type="entry name" value="Protein kinase-like (PK-like)"/>
    <property type="match status" value="1"/>
</dbReference>
<keyword evidence="10" id="KW-0067">ATP-binding</keyword>
<evidence type="ECO:0000313" key="15">
    <source>
        <dbReference type="EMBL" id="GLS18195.1"/>
    </source>
</evidence>
<keyword evidence="9" id="KW-0418">Kinase</keyword>
<dbReference type="InterPro" id="IPR011009">
    <property type="entry name" value="Kinase-like_dom_sf"/>
</dbReference>
<comment type="pathway">
    <text evidence="1">Cofactor biosynthesis; ubiquinone biosynthesis [regulation].</text>
</comment>
<evidence type="ECO:0000256" key="4">
    <source>
        <dbReference type="ARBA" id="ARBA00022519"/>
    </source>
</evidence>
<evidence type="ECO:0000256" key="9">
    <source>
        <dbReference type="ARBA" id="ARBA00022777"/>
    </source>
</evidence>
<keyword evidence="4" id="KW-0997">Cell inner membrane</keyword>
<evidence type="ECO:0000256" key="10">
    <source>
        <dbReference type="ARBA" id="ARBA00022840"/>
    </source>
</evidence>
<sequence length="521" mass="57915">MASFLDPFRLMRAGWTLAREGALGLVDVYELPAPARLAVRLGRLIERRTVHGGKGLAAAMVKLGPSWVKLGQFLATRPDVVGFAVARDLEELQDRMPPFPRAVAVAEIERALDGPLSHFFAELSEPVAAASVAQVHKGVIRDADGERQVAVKVLRPGVDRRFRSDLSTFYFAARMIERLDPRAKRLKPVEVVDMLARTVAFEMDSRLEAAALSEMAENIADDPDFRIPAPDWTRTARTVLTLEWIDGIPLSDVEGLRKAGFDLKELARIIIQSFLRHAIRDGFFHADMHQGNLMIDASGNLVAVDFGIMGRAGLKERRFLAEILHGFITRNYLRVAEVHFEAGYVPATHSIEDFAQAIRAIGEPIHQKRADEISMAKLLTLLFEVTDLFDMKTRPELILLQKTMVVVEGVARRLNPKLDMWATADPVVREWIERNLGPLGKLSDLGTQTLEAGKSVTLLPSLLTRAESLAGRLHEAAEKGFALLPESVEAIGKAEAKRNRWGNLALWVIAVAVVYIAWRGW</sequence>
<dbReference type="NCBIfam" id="TIGR01982">
    <property type="entry name" value="UbiB"/>
    <property type="match status" value="1"/>
</dbReference>
<dbReference type="Proteomes" id="UP001156882">
    <property type="component" value="Unassembled WGS sequence"/>
</dbReference>
<feature type="transmembrane region" description="Helical" evidence="13">
    <location>
        <begin position="501"/>
        <end position="518"/>
    </location>
</feature>
<keyword evidence="7 13" id="KW-0812">Transmembrane</keyword>
<keyword evidence="12 13" id="KW-0472">Membrane</keyword>
<dbReference type="CDD" id="cd13972">
    <property type="entry name" value="UbiB"/>
    <property type="match status" value="1"/>
</dbReference>
<evidence type="ECO:0000313" key="16">
    <source>
        <dbReference type="Proteomes" id="UP001156882"/>
    </source>
</evidence>
<dbReference type="InterPro" id="IPR010232">
    <property type="entry name" value="UbiB"/>
</dbReference>